<dbReference type="SUPFAM" id="SSF47203">
    <property type="entry name" value="Acyl-CoA dehydrogenase C-terminal domain-like"/>
    <property type="match status" value="1"/>
</dbReference>
<evidence type="ECO:0000313" key="4">
    <source>
        <dbReference type="EMBL" id="GGX91764.1"/>
    </source>
</evidence>
<feature type="signal peptide" evidence="2">
    <location>
        <begin position="1"/>
        <end position="19"/>
    </location>
</feature>
<dbReference type="GO" id="GO:0016787">
    <property type="term" value="F:hydrolase activity"/>
    <property type="evidence" value="ECO:0007669"/>
    <property type="project" value="UniProtKB-KW"/>
</dbReference>
<keyword evidence="2" id="KW-0732">Signal</keyword>
<dbReference type="EMBL" id="BMUT01000009">
    <property type="protein sequence ID" value="GGX91764.1"/>
    <property type="molecule type" value="Genomic_DNA"/>
</dbReference>
<dbReference type="InterPro" id="IPR036250">
    <property type="entry name" value="AcylCo_DH-like_C"/>
</dbReference>
<protein>
    <submittedName>
        <fullName evidence="4">Hydrolase</fullName>
    </submittedName>
</protein>
<dbReference type="InterPro" id="IPR013107">
    <property type="entry name" value="Acyl-CoA_DH_C"/>
</dbReference>
<evidence type="ECO:0000256" key="1">
    <source>
        <dbReference type="ARBA" id="ARBA00023002"/>
    </source>
</evidence>
<dbReference type="PANTHER" id="PTHR48083:SF19">
    <property type="entry name" value="FLAVIN-DEPENDENT MONOOXYGENASE, OXYGENASE SUBUNIT HSAA"/>
    <property type="match status" value="1"/>
</dbReference>
<dbReference type="PIRSF" id="PIRSF016578">
    <property type="entry name" value="HsaA"/>
    <property type="match status" value="1"/>
</dbReference>
<organism evidence="4 5">
    <name type="scientific">Streptomyces hiroshimensis</name>
    <dbReference type="NCBI Taxonomy" id="66424"/>
    <lineage>
        <taxon>Bacteria</taxon>
        <taxon>Bacillati</taxon>
        <taxon>Actinomycetota</taxon>
        <taxon>Actinomycetes</taxon>
        <taxon>Kitasatosporales</taxon>
        <taxon>Streptomycetaceae</taxon>
        <taxon>Streptomyces</taxon>
    </lineage>
</organism>
<evidence type="ECO:0000313" key="5">
    <source>
        <dbReference type="Proteomes" id="UP000659223"/>
    </source>
</evidence>
<keyword evidence="4" id="KW-0378">Hydrolase</keyword>
<reference evidence="5" key="1">
    <citation type="journal article" date="2019" name="Int. J. Syst. Evol. Microbiol.">
        <title>The Global Catalogue of Microorganisms (GCM) 10K type strain sequencing project: providing services to taxonomists for standard genome sequencing and annotation.</title>
        <authorList>
            <consortium name="The Broad Institute Genomics Platform"/>
            <consortium name="The Broad Institute Genome Sequencing Center for Infectious Disease"/>
            <person name="Wu L."/>
            <person name="Ma J."/>
        </authorList>
    </citation>
    <scope>NUCLEOTIDE SEQUENCE [LARGE SCALE GENOMIC DNA]</scope>
    <source>
        <strain evidence="5">JCM 4586</strain>
    </source>
</reference>
<proteinExistence type="predicted"/>
<keyword evidence="1" id="KW-0560">Oxidoreductase</keyword>
<dbReference type="InterPro" id="IPR009100">
    <property type="entry name" value="AcylCoA_DH/oxidase_NM_dom_sf"/>
</dbReference>
<comment type="caution">
    <text evidence="4">The sequence shown here is derived from an EMBL/GenBank/DDBJ whole genome shotgun (WGS) entry which is preliminary data.</text>
</comment>
<dbReference type="InterPro" id="IPR046373">
    <property type="entry name" value="Acyl-CoA_Oxase/DH_mid-dom_sf"/>
</dbReference>
<dbReference type="SUPFAM" id="SSF56645">
    <property type="entry name" value="Acyl-CoA dehydrogenase NM domain-like"/>
    <property type="match status" value="1"/>
</dbReference>
<keyword evidence="5" id="KW-1185">Reference proteome</keyword>
<dbReference type="InterPro" id="IPR037069">
    <property type="entry name" value="AcylCoA_DH/ox_N_sf"/>
</dbReference>
<gene>
    <name evidence="4" type="ORF">GCM10010324_41790</name>
</gene>
<evidence type="ECO:0000256" key="2">
    <source>
        <dbReference type="SAM" id="SignalP"/>
    </source>
</evidence>
<dbReference type="PANTHER" id="PTHR48083">
    <property type="entry name" value="MEDIUM-CHAIN SPECIFIC ACYL-COA DEHYDROGENASE, MITOCHONDRIAL-RELATED"/>
    <property type="match status" value="1"/>
</dbReference>
<evidence type="ECO:0000259" key="3">
    <source>
        <dbReference type="Pfam" id="PF08028"/>
    </source>
</evidence>
<dbReference type="Gene3D" id="1.10.540.10">
    <property type="entry name" value="Acyl-CoA dehydrogenase/oxidase, N-terminal domain"/>
    <property type="match status" value="1"/>
</dbReference>
<sequence length="383" mass="38829">MTRDAAVAVAAAVPTLLEAAVAAAPLAAAHAEAAEADRRLAQPVVDAIVAAGFSGHFAPAAQGGAAGTFAELLDATAALGEGCASAAWFASVIASAGRLTAYLPREGREGVWAKGPQTVVVAGLVPSGTAERAPGGWRVTGSWNYVSAVDFSDWTLLAARTGEEGTGVRVLAVPRTDYAISETWQVIGMRGTGSNTVVLDEALVPDAFTVPLDVLLAGLAPEAEAACHRVPIKAANGVTLAGPLLGATRGALRRWRELVAAKLAAPAGAISGGSDHGTFEQLLARAEGETDAAGLLLERVARTTDSGAADALGTARNGRDCALAAEMLATVTDRLLRSAGTRAQAEGEELQRRWRDVNCGAGHSGLQFPAAAGAYARLLNGSA</sequence>
<dbReference type="InterPro" id="IPR050741">
    <property type="entry name" value="Acyl-CoA_dehydrogenase"/>
</dbReference>
<dbReference type="RefSeq" id="WP_190023252.1">
    <property type="nucleotide sequence ID" value="NZ_BMUT01000009.1"/>
</dbReference>
<feature type="chain" id="PRO_5047478800" evidence="2">
    <location>
        <begin position="20"/>
        <end position="383"/>
    </location>
</feature>
<name>A0ABQ2YQ67_9ACTN</name>
<accession>A0ABQ2YQ67</accession>
<dbReference type="Proteomes" id="UP000659223">
    <property type="component" value="Unassembled WGS sequence"/>
</dbReference>
<dbReference type="Pfam" id="PF08028">
    <property type="entry name" value="Acyl-CoA_dh_2"/>
    <property type="match status" value="1"/>
</dbReference>
<dbReference type="Gene3D" id="2.40.110.10">
    <property type="entry name" value="Butyryl-CoA Dehydrogenase, subunit A, domain 2"/>
    <property type="match status" value="1"/>
</dbReference>
<dbReference type="Gene3D" id="1.20.140.10">
    <property type="entry name" value="Butyryl-CoA Dehydrogenase, subunit A, domain 3"/>
    <property type="match status" value="1"/>
</dbReference>
<feature type="domain" description="Acyl-CoA dehydrogenase C-terminal" evidence="3">
    <location>
        <begin position="239"/>
        <end position="367"/>
    </location>
</feature>